<dbReference type="InterPro" id="IPR036388">
    <property type="entry name" value="WH-like_DNA-bd_sf"/>
</dbReference>
<name>A0A014QDR6_9BURK</name>
<dbReference type="AlphaFoldDB" id="A0A014QDR6"/>
<dbReference type="InterPro" id="IPR001347">
    <property type="entry name" value="SIS_dom"/>
</dbReference>
<evidence type="ECO:0000313" key="4">
    <source>
        <dbReference type="EMBL" id="EXU81367.1"/>
    </source>
</evidence>
<dbReference type="PROSITE" id="PS51464">
    <property type="entry name" value="SIS"/>
    <property type="match status" value="1"/>
</dbReference>
<organism evidence="4 5">
    <name type="scientific">Comamonas aquatica DA1877</name>
    <dbReference type="NCBI Taxonomy" id="1457173"/>
    <lineage>
        <taxon>Bacteria</taxon>
        <taxon>Pseudomonadati</taxon>
        <taxon>Pseudomonadota</taxon>
        <taxon>Betaproteobacteria</taxon>
        <taxon>Burkholderiales</taxon>
        <taxon>Comamonadaceae</taxon>
        <taxon>Comamonas</taxon>
    </lineage>
</organism>
<dbReference type="PROSITE" id="PS51071">
    <property type="entry name" value="HTH_RPIR"/>
    <property type="match status" value="1"/>
</dbReference>
<dbReference type="InterPro" id="IPR046348">
    <property type="entry name" value="SIS_dom_sf"/>
</dbReference>
<dbReference type="InterPro" id="IPR009057">
    <property type="entry name" value="Homeodomain-like_sf"/>
</dbReference>
<dbReference type="Gene3D" id="3.40.50.10490">
    <property type="entry name" value="Glucose-6-phosphate isomerase like protein, domain 1"/>
    <property type="match status" value="1"/>
</dbReference>
<dbReference type="InterPro" id="IPR047640">
    <property type="entry name" value="RpiR-like"/>
</dbReference>
<gene>
    <name evidence="4" type="ORF">AX13_11225</name>
</gene>
<dbReference type="GO" id="GO:0006096">
    <property type="term" value="P:glycolytic process"/>
    <property type="evidence" value="ECO:0007669"/>
    <property type="project" value="UniProtKB-KW"/>
</dbReference>
<evidence type="ECO:0000313" key="5">
    <source>
        <dbReference type="Proteomes" id="UP000020766"/>
    </source>
</evidence>
<dbReference type="GO" id="GO:0003700">
    <property type="term" value="F:DNA-binding transcription factor activity"/>
    <property type="evidence" value="ECO:0007669"/>
    <property type="project" value="InterPro"/>
</dbReference>
<evidence type="ECO:0000259" key="3">
    <source>
        <dbReference type="PROSITE" id="PS51464"/>
    </source>
</evidence>
<sequence length="279" mass="29874">MATTLPPAKDAITVPFFARVRAALDSFSPTERKLAQVVLDYPINLAGYSASELAQLTGVSNATVTRFIRRLGYDSYEEARRTARLEATTSGLPLPSAGIALSPSTPNCALLWQQLQDNLTATLAQIPASTMDAMASALHQAPAIFCVGLQHNHMLARSLRGHLMSGLDKPVYGAPAAGETIEDVLARIAPRDMVVLFALGGIRADMADLCERARKLGAKLICITDTASHAPPSDWLLRCHTTPHATEVRHLTDTSAAQALAYGLAAHTIQWGAIPFELI</sequence>
<feature type="domain" description="HTH rpiR-type" evidence="2">
    <location>
        <begin position="14"/>
        <end position="90"/>
    </location>
</feature>
<dbReference type="GO" id="GO:0097367">
    <property type="term" value="F:carbohydrate derivative binding"/>
    <property type="evidence" value="ECO:0007669"/>
    <property type="project" value="InterPro"/>
</dbReference>
<dbReference type="PANTHER" id="PTHR30514:SF18">
    <property type="entry name" value="RPIR-FAMILY TRANSCRIPTIONAL REGULATOR"/>
    <property type="match status" value="1"/>
</dbReference>
<proteinExistence type="predicted"/>
<reference evidence="4 5" key="1">
    <citation type="submission" date="2014-01" db="EMBL/GenBank/DDBJ databases">
        <title>Interspecies Systems Biology Uncovers Metabolites Affecting C. elegans Gene Expression and Life History Traits.</title>
        <authorList>
            <person name="Watson E."/>
            <person name="Macneil L.T."/>
            <person name="Ritter A.D."/>
            <person name="Yilmaz L.S."/>
            <person name="Rosebrock A.P."/>
            <person name="Caudy A.A."/>
            <person name="Walhout A.J."/>
        </authorList>
    </citation>
    <scope>NUCLEOTIDE SEQUENCE [LARGE SCALE GENOMIC DNA]</scope>
    <source>
        <strain evidence="4 5">DA1877</strain>
    </source>
</reference>
<feature type="domain" description="SIS" evidence="3">
    <location>
        <begin position="134"/>
        <end position="275"/>
    </location>
</feature>
<dbReference type="EMBL" id="JBOK01000003">
    <property type="protein sequence ID" value="EXU81367.1"/>
    <property type="molecule type" value="Genomic_DNA"/>
</dbReference>
<dbReference type="SUPFAM" id="SSF53697">
    <property type="entry name" value="SIS domain"/>
    <property type="match status" value="1"/>
</dbReference>
<dbReference type="Pfam" id="PF01418">
    <property type="entry name" value="HTH_6"/>
    <property type="match status" value="1"/>
</dbReference>
<dbReference type="PANTHER" id="PTHR30514">
    <property type="entry name" value="GLUCOKINASE"/>
    <property type="match status" value="1"/>
</dbReference>
<dbReference type="Pfam" id="PF01380">
    <property type="entry name" value="SIS"/>
    <property type="match status" value="1"/>
</dbReference>
<dbReference type="InterPro" id="IPR000281">
    <property type="entry name" value="HTH_RpiR"/>
</dbReference>
<dbReference type="GO" id="GO:0003677">
    <property type="term" value="F:DNA binding"/>
    <property type="evidence" value="ECO:0007669"/>
    <property type="project" value="InterPro"/>
</dbReference>
<evidence type="ECO:0000256" key="1">
    <source>
        <dbReference type="ARBA" id="ARBA00023152"/>
    </source>
</evidence>
<comment type="caution">
    <text evidence="4">The sequence shown here is derived from an EMBL/GenBank/DDBJ whole genome shotgun (WGS) entry which is preliminary data.</text>
</comment>
<accession>A0A014QDR6</accession>
<dbReference type="RefSeq" id="WP_042415326.1">
    <property type="nucleotide sequence ID" value="NZ_JBOK01000003.1"/>
</dbReference>
<dbReference type="STRING" id="225991.MA05_14400"/>
<keyword evidence="1" id="KW-0324">Glycolysis</keyword>
<dbReference type="GeneID" id="74937527"/>
<evidence type="ECO:0000259" key="2">
    <source>
        <dbReference type="PROSITE" id="PS51071"/>
    </source>
</evidence>
<dbReference type="PATRIC" id="fig|1457173.3.peg.774"/>
<dbReference type="Proteomes" id="UP000020766">
    <property type="component" value="Unassembled WGS sequence"/>
</dbReference>
<dbReference type="SUPFAM" id="SSF46689">
    <property type="entry name" value="Homeodomain-like"/>
    <property type="match status" value="1"/>
</dbReference>
<keyword evidence="5" id="KW-1185">Reference proteome</keyword>
<dbReference type="Gene3D" id="1.10.10.10">
    <property type="entry name" value="Winged helix-like DNA-binding domain superfamily/Winged helix DNA-binding domain"/>
    <property type="match status" value="1"/>
</dbReference>
<protein>
    <submittedName>
        <fullName evidence="4">RpiR family transcriptional regulator</fullName>
    </submittedName>
</protein>